<evidence type="ECO:0000313" key="3">
    <source>
        <dbReference type="Proteomes" id="UP001305414"/>
    </source>
</evidence>
<dbReference type="AlphaFoldDB" id="A0AAN7UJS6"/>
<dbReference type="EMBL" id="JAWHQM010000036">
    <property type="protein sequence ID" value="KAK5633825.1"/>
    <property type="molecule type" value="Genomic_DNA"/>
</dbReference>
<feature type="region of interest" description="Disordered" evidence="1">
    <location>
        <begin position="103"/>
        <end position="122"/>
    </location>
</feature>
<protein>
    <submittedName>
        <fullName evidence="2">Uncharacterized protein</fullName>
    </submittedName>
</protein>
<accession>A0AAN7UJS6</accession>
<gene>
    <name evidence="2" type="ORF">RRF57_009539</name>
</gene>
<sequence length="122" mass="14148">MVLLLRWSSSRTIVMAHNQSDTAVHHENCRVTQQLAQIIFHQVFVLKQDGPVIASAVEQRNGTGWFWAAERRQRGNGYGSRDTVRQSGYIYVRRRQREAQLVVSRMKRGGEQRESREVGPKR</sequence>
<evidence type="ECO:0000256" key="1">
    <source>
        <dbReference type="SAM" id="MobiDB-lite"/>
    </source>
</evidence>
<keyword evidence="3" id="KW-1185">Reference proteome</keyword>
<evidence type="ECO:0000313" key="2">
    <source>
        <dbReference type="EMBL" id="KAK5633825.1"/>
    </source>
</evidence>
<dbReference type="Proteomes" id="UP001305414">
    <property type="component" value="Unassembled WGS sequence"/>
</dbReference>
<name>A0AAN7UJS6_9PEZI</name>
<reference evidence="2 3" key="1">
    <citation type="submission" date="2023-10" db="EMBL/GenBank/DDBJ databases">
        <title>Draft genome sequence of Xylaria bambusicola isolate GMP-LS, the root and basal stem rot pathogen of sugarcane in Indonesia.</title>
        <authorList>
            <person name="Selvaraj P."/>
            <person name="Muralishankar V."/>
            <person name="Muruganantham S."/>
            <person name="Sp S."/>
            <person name="Haryani S."/>
            <person name="Lau K.J.X."/>
            <person name="Naqvi N.I."/>
        </authorList>
    </citation>
    <scope>NUCLEOTIDE SEQUENCE [LARGE SCALE GENOMIC DNA]</scope>
    <source>
        <strain evidence="2">GMP-LS</strain>
    </source>
</reference>
<feature type="compositionally biased region" description="Basic and acidic residues" evidence="1">
    <location>
        <begin position="108"/>
        <end position="122"/>
    </location>
</feature>
<comment type="caution">
    <text evidence="2">The sequence shown here is derived from an EMBL/GenBank/DDBJ whole genome shotgun (WGS) entry which is preliminary data.</text>
</comment>
<proteinExistence type="predicted"/>
<organism evidence="2 3">
    <name type="scientific">Xylaria bambusicola</name>
    <dbReference type="NCBI Taxonomy" id="326684"/>
    <lineage>
        <taxon>Eukaryota</taxon>
        <taxon>Fungi</taxon>
        <taxon>Dikarya</taxon>
        <taxon>Ascomycota</taxon>
        <taxon>Pezizomycotina</taxon>
        <taxon>Sordariomycetes</taxon>
        <taxon>Xylariomycetidae</taxon>
        <taxon>Xylariales</taxon>
        <taxon>Xylariaceae</taxon>
        <taxon>Xylaria</taxon>
    </lineage>
</organism>